<dbReference type="Gene3D" id="3.20.20.70">
    <property type="entry name" value="Aldolase class I"/>
    <property type="match status" value="1"/>
</dbReference>
<feature type="site" description="Part of a proton relay during catalysis" evidence="12">
    <location>
        <position position="76"/>
    </location>
</feature>
<dbReference type="GO" id="GO:0008840">
    <property type="term" value="F:4-hydroxy-tetrahydrodipicolinate synthase activity"/>
    <property type="evidence" value="ECO:0007669"/>
    <property type="project" value="UniProtKB-UniRule"/>
</dbReference>
<keyword evidence="10 12" id="KW-0704">Schiff base</keyword>
<dbReference type="InterPro" id="IPR020624">
    <property type="entry name" value="Schiff_base-form_aldolases_CS"/>
</dbReference>
<dbReference type="EC" id="4.3.3.7" evidence="4 12"/>
<name>A0A5C0AYQ9_9BURK</name>
<reference evidence="17 18" key="1">
    <citation type="submission" date="2019-08" db="EMBL/GenBank/DDBJ databases">
        <title>Amphibian skin-associated Pigmentiphaga: genome sequence and occurrence across geography and hosts.</title>
        <authorList>
            <person name="Bletz M.C."/>
            <person name="Bunk B."/>
            <person name="Sproeer C."/>
            <person name="Biwer P."/>
            <person name="Reiter S."/>
            <person name="Rabemananjara F.C.E."/>
            <person name="Schulz S."/>
            <person name="Overmann J."/>
            <person name="Vences M."/>
        </authorList>
    </citation>
    <scope>NUCLEOTIDE SEQUENCE [LARGE SCALE GENOMIC DNA]</scope>
    <source>
        <strain evidence="17 18">Mada1488</strain>
    </source>
</reference>
<evidence type="ECO:0000256" key="9">
    <source>
        <dbReference type="ARBA" id="ARBA00023239"/>
    </source>
</evidence>
<evidence type="ECO:0000256" key="4">
    <source>
        <dbReference type="ARBA" id="ARBA00012086"/>
    </source>
</evidence>
<dbReference type="PROSITE" id="PS00665">
    <property type="entry name" value="DHDPS_1"/>
    <property type="match status" value="1"/>
</dbReference>
<dbReference type="PRINTS" id="PR00146">
    <property type="entry name" value="DHPICSNTHASE"/>
</dbReference>
<comment type="caution">
    <text evidence="12">Was originally thought to be a dihydrodipicolinate synthase (DHDPS), catalyzing the condensation of (S)-aspartate-beta-semialdehyde [(S)-ASA] and pyruvate to dihydrodipicolinate (DHDP). However, it was shown in E.coli that the product of the enzymatic reaction is not dihydrodipicolinate but in fact (4S)-4-hydroxy-2,3,4,5-tetrahydro-(2S)-dipicolinic acid (HTPA), and that the consecutive dehydration reaction leading to DHDP is not spontaneous but catalyzed by DapB.</text>
</comment>
<dbReference type="PANTHER" id="PTHR12128:SF66">
    <property type="entry name" value="4-HYDROXY-2-OXOGLUTARATE ALDOLASE, MITOCHONDRIAL"/>
    <property type="match status" value="1"/>
</dbReference>
<accession>A0A5C0AYQ9</accession>
<evidence type="ECO:0000256" key="14">
    <source>
        <dbReference type="PIRSR" id="PIRSR001365-1"/>
    </source>
</evidence>
<feature type="site" description="Part of a proton relay during catalysis" evidence="12">
    <location>
        <position position="138"/>
    </location>
</feature>
<dbReference type="InterPro" id="IPR013785">
    <property type="entry name" value="Aldolase_TIM"/>
</dbReference>
<dbReference type="OrthoDB" id="9782828at2"/>
<dbReference type="AlphaFoldDB" id="A0A5C0AYQ9"/>
<dbReference type="SMART" id="SM01130">
    <property type="entry name" value="DHDPS"/>
    <property type="match status" value="1"/>
</dbReference>
<dbReference type="GO" id="GO:0019877">
    <property type="term" value="P:diaminopimelate biosynthetic process"/>
    <property type="evidence" value="ECO:0007669"/>
    <property type="project" value="UniProtKB-UniRule"/>
</dbReference>
<dbReference type="Proteomes" id="UP000325161">
    <property type="component" value="Chromosome"/>
</dbReference>
<dbReference type="PIRSF" id="PIRSF001365">
    <property type="entry name" value="DHDPS"/>
    <property type="match status" value="1"/>
</dbReference>
<evidence type="ECO:0000256" key="16">
    <source>
        <dbReference type="SAM" id="MobiDB-lite"/>
    </source>
</evidence>
<dbReference type="CDD" id="cd00950">
    <property type="entry name" value="DHDPS"/>
    <property type="match status" value="1"/>
</dbReference>
<feature type="binding site" evidence="12 15">
    <location>
        <position position="77"/>
    </location>
    <ligand>
        <name>pyruvate</name>
        <dbReference type="ChEBI" id="CHEBI:15361"/>
    </ligand>
</feature>
<evidence type="ECO:0000256" key="7">
    <source>
        <dbReference type="ARBA" id="ARBA00022915"/>
    </source>
</evidence>
<feature type="compositionally biased region" description="Polar residues" evidence="16">
    <location>
        <begin position="12"/>
        <end position="25"/>
    </location>
</feature>
<keyword evidence="8 12" id="KW-0457">Lysine biosynthesis</keyword>
<keyword evidence="9 12" id="KW-0456">Lyase</keyword>
<dbReference type="InterPro" id="IPR020625">
    <property type="entry name" value="Schiff_base-form_aldolases_AS"/>
</dbReference>
<evidence type="ECO:0000256" key="15">
    <source>
        <dbReference type="PIRSR" id="PIRSR001365-2"/>
    </source>
</evidence>
<evidence type="ECO:0000313" key="18">
    <source>
        <dbReference type="Proteomes" id="UP000325161"/>
    </source>
</evidence>
<evidence type="ECO:0000256" key="1">
    <source>
        <dbReference type="ARBA" id="ARBA00003294"/>
    </source>
</evidence>
<dbReference type="UniPathway" id="UPA00034">
    <property type="reaction ID" value="UER00017"/>
</dbReference>
<evidence type="ECO:0000256" key="6">
    <source>
        <dbReference type="ARBA" id="ARBA00022605"/>
    </source>
</evidence>
<feature type="region of interest" description="Disordered" evidence="16">
    <location>
        <begin position="1"/>
        <end position="26"/>
    </location>
</feature>
<keyword evidence="7 12" id="KW-0220">Diaminopimelate biosynthesis</keyword>
<dbReference type="GO" id="GO:0009089">
    <property type="term" value="P:lysine biosynthetic process via diaminopimelate"/>
    <property type="evidence" value="ECO:0007669"/>
    <property type="project" value="UniProtKB-UniRule"/>
</dbReference>
<feature type="binding site" evidence="12 15">
    <location>
        <position position="230"/>
    </location>
    <ligand>
        <name>pyruvate</name>
        <dbReference type="ChEBI" id="CHEBI:15361"/>
    </ligand>
</feature>
<evidence type="ECO:0000313" key="17">
    <source>
        <dbReference type="EMBL" id="QEI07498.1"/>
    </source>
</evidence>
<dbReference type="GO" id="GO:0005737">
    <property type="term" value="C:cytoplasm"/>
    <property type="evidence" value="ECO:0007669"/>
    <property type="project" value="UniProtKB-SubCell"/>
</dbReference>
<evidence type="ECO:0000256" key="10">
    <source>
        <dbReference type="ARBA" id="ARBA00023270"/>
    </source>
</evidence>
<dbReference type="InterPro" id="IPR005263">
    <property type="entry name" value="DapA"/>
</dbReference>
<dbReference type="InterPro" id="IPR002220">
    <property type="entry name" value="DapA-like"/>
</dbReference>
<dbReference type="HAMAP" id="MF_00418">
    <property type="entry name" value="DapA"/>
    <property type="match status" value="1"/>
</dbReference>
<comment type="subunit">
    <text evidence="12">Homotetramer; dimer of dimers.</text>
</comment>
<keyword evidence="18" id="KW-1185">Reference proteome</keyword>
<organism evidence="17 18">
    <name type="scientific">Pigmentiphaga aceris</name>
    <dbReference type="NCBI Taxonomy" id="1940612"/>
    <lineage>
        <taxon>Bacteria</taxon>
        <taxon>Pseudomonadati</taxon>
        <taxon>Pseudomonadota</taxon>
        <taxon>Betaproteobacteria</taxon>
        <taxon>Burkholderiales</taxon>
        <taxon>Alcaligenaceae</taxon>
        <taxon>Pigmentiphaga</taxon>
    </lineage>
</organism>
<comment type="similarity">
    <text evidence="3 12 13">Belongs to the DapA family.</text>
</comment>
<evidence type="ECO:0000256" key="5">
    <source>
        <dbReference type="ARBA" id="ARBA00022490"/>
    </source>
</evidence>
<protein>
    <recommendedName>
        <fullName evidence="4 12">4-hydroxy-tetrahydrodipicolinate synthase</fullName>
        <shortName evidence="12">HTPA synthase</shortName>
        <ecNumber evidence="4 12">4.3.3.7</ecNumber>
    </recommendedName>
</protein>
<feature type="active site" description="Schiff-base intermediate with substrate" evidence="12 14">
    <location>
        <position position="192"/>
    </location>
</feature>
<dbReference type="PANTHER" id="PTHR12128">
    <property type="entry name" value="DIHYDRODIPICOLINATE SYNTHASE"/>
    <property type="match status" value="1"/>
</dbReference>
<gene>
    <name evidence="12 17" type="primary">dapA</name>
    <name evidence="17" type="ORF">FXN63_17880</name>
</gene>
<dbReference type="SUPFAM" id="SSF51569">
    <property type="entry name" value="Aldolase"/>
    <property type="match status" value="1"/>
</dbReference>
<proteinExistence type="inferred from homology"/>
<evidence type="ECO:0000256" key="3">
    <source>
        <dbReference type="ARBA" id="ARBA00007592"/>
    </source>
</evidence>
<keyword evidence="5 12" id="KW-0963">Cytoplasm</keyword>
<comment type="pathway">
    <text evidence="2 12">Amino-acid biosynthesis; L-lysine biosynthesis via DAP pathway; (S)-tetrahydrodipicolinate from L-aspartate: step 3/4.</text>
</comment>
<evidence type="ECO:0000256" key="12">
    <source>
        <dbReference type="HAMAP-Rule" id="MF_00418"/>
    </source>
</evidence>
<dbReference type="KEGG" id="pacr:FXN63_17880"/>
<evidence type="ECO:0000256" key="11">
    <source>
        <dbReference type="ARBA" id="ARBA00047836"/>
    </source>
</evidence>
<comment type="catalytic activity">
    <reaction evidence="11 12">
        <text>L-aspartate 4-semialdehyde + pyruvate = (2S,4S)-4-hydroxy-2,3,4,5-tetrahydrodipicolinate + H2O + H(+)</text>
        <dbReference type="Rhea" id="RHEA:34171"/>
        <dbReference type="ChEBI" id="CHEBI:15361"/>
        <dbReference type="ChEBI" id="CHEBI:15377"/>
        <dbReference type="ChEBI" id="CHEBI:15378"/>
        <dbReference type="ChEBI" id="CHEBI:67139"/>
        <dbReference type="ChEBI" id="CHEBI:537519"/>
        <dbReference type="EC" id="4.3.3.7"/>
    </reaction>
</comment>
<comment type="subcellular location">
    <subcellularLocation>
        <location evidence="12">Cytoplasm</location>
    </subcellularLocation>
</comment>
<dbReference type="EMBL" id="CP043046">
    <property type="protein sequence ID" value="QEI07498.1"/>
    <property type="molecule type" value="Genomic_DNA"/>
</dbReference>
<keyword evidence="6 12" id="KW-0028">Amino-acid biosynthesis</keyword>
<dbReference type="Pfam" id="PF00701">
    <property type="entry name" value="DHDPS"/>
    <property type="match status" value="1"/>
</dbReference>
<evidence type="ECO:0000256" key="2">
    <source>
        <dbReference type="ARBA" id="ARBA00005120"/>
    </source>
</evidence>
<evidence type="ECO:0000256" key="8">
    <source>
        <dbReference type="ARBA" id="ARBA00023154"/>
    </source>
</evidence>
<dbReference type="NCBIfam" id="TIGR00674">
    <property type="entry name" value="dapA"/>
    <property type="match status" value="1"/>
</dbReference>
<dbReference type="PROSITE" id="PS00666">
    <property type="entry name" value="DHDPS_2"/>
    <property type="match status" value="1"/>
</dbReference>
<comment type="function">
    <text evidence="1 12">Catalyzes the condensation of (S)-aspartate-beta-semialdehyde [(S)-ASA] and pyruvate to 4-hydroxy-tetrahydrodipicolinate (HTPA).</text>
</comment>
<dbReference type="RefSeq" id="WP_148816545.1">
    <property type="nucleotide sequence ID" value="NZ_CP043046.1"/>
</dbReference>
<sequence length="332" mass="36263">MTEVFPTRPAPASTTSADSEASRSSLPCKAERAQFTGIWLPMITPMRHGKVDMDAAVQLADHYRRAGITGLVLFGSTGEGNLLSTAEKLAMVQAVQTLPDALPIVVGMGGVDTRKVCDDIRRLDRLNLAGYLVPPPYYLRPSADGIAWHYHQLARATQRPLMLYNVPRRTGVAMDVATLETLARDPQFAAVKECDPDMLDTLVRRNAIPVLCGEDDAFLDHALRGGQGAIPVVAHVFPQRMVEVMRLAHAGQADTARSLFDPLRPLIRLLFEEPSPAPVKKLLASQGWIADELRLPMTPASDALAARIDKAMLRIDAPSTERQRAASTLFSQ</sequence>
<evidence type="ECO:0000256" key="13">
    <source>
        <dbReference type="PIRNR" id="PIRNR001365"/>
    </source>
</evidence>
<feature type="active site" description="Proton donor/acceptor" evidence="12 14">
    <location>
        <position position="164"/>
    </location>
</feature>